<gene>
    <name evidence="1" type="primary">WBGene00280806</name>
</gene>
<reference evidence="1" key="2">
    <citation type="submission" date="2022-06" db="UniProtKB">
        <authorList>
            <consortium name="EnsemblMetazoa"/>
        </authorList>
    </citation>
    <scope>IDENTIFICATION</scope>
    <source>
        <strain evidence="1">PS312</strain>
    </source>
</reference>
<dbReference type="Gene3D" id="1.10.10.1940">
    <property type="match status" value="1"/>
</dbReference>
<dbReference type="PANTHER" id="PTHR46219">
    <property type="entry name" value="PROTEIN CBG11138"/>
    <property type="match status" value="1"/>
</dbReference>
<evidence type="ECO:0000313" key="2">
    <source>
        <dbReference type="Proteomes" id="UP000005239"/>
    </source>
</evidence>
<dbReference type="AlphaFoldDB" id="A0A2A6D300"/>
<dbReference type="Pfam" id="PF01549">
    <property type="entry name" value="ShK"/>
    <property type="match status" value="2"/>
</dbReference>
<sequence length="345" mass="38207">MLWFIARLTLGQIMRYVEVCVAMSPVSPIIVFVLLTILRSEDAEESERACLDYSRDCERRANLCDSKVTVFDTLTIIILTFISCGSHASVLPENLQNLHSFISTCTLKERFAAPEQATVTKSRRPTKKCKDLAPDCEDTADLCDQSSFKKLMKKHTISDALKLADFVQTEEFPPHQEAEEALQVEEQESNLDPSSSCPVASNTHQAYKVLFRSSFGHECGDSEVLTISGLAGIAEVVDHRSRELCGHGRRVNIYEYNSIFSIAFSKPLPATKGVKPKDIDGLSVSELVKLIRKAEETTDNSSACADMAYDCPIKQGLCGNARYSKLMLKMCMRTCNLCSTSASAT</sequence>
<reference evidence="2" key="1">
    <citation type="journal article" date="2008" name="Nat. Genet.">
        <title>The Pristionchus pacificus genome provides a unique perspective on nematode lifestyle and parasitism.</title>
        <authorList>
            <person name="Dieterich C."/>
            <person name="Clifton S.W."/>
            <person name="Schuster L.N."/>
            <person name="Chinwalla A."/>
            <person name="Delehaunty K."/>
            <person name="Dinkelacker I."/>
            <person name="Fulton L."/>
            <person name="Fulton R."/>
            <person name="Godfrey J."/>
            <person name="Minx P."/>
            <person name="Mitreva M."/>
            <person name="Roeseler W."/>
            <person name="Tian H."/>
            <person name="Witte H."/>
            <person name="Yang S.P."/>
            <person name="Wilson R.K."/>
            <person name="Sommer R.J."/>
        </authorList>
    </citation>
    <scope>NUCLEOTIDE SEQUENCE [LARGE SCALE GENOMIC DNA]</scope>
    <source>
        <strain evidence="2">PS312</strain>
    </source>
</reference>
<dbReference type="Proteomes" id="UP000005239">
    <property type="component" value="Unassembled WGS sequence"/>
</dbReference>
<proteinExistence type="predicted"/>
<evidence type="ECO:0000313" key="1">
    <source>
        <dbReference type="EnsemblMetazoa" id="PPA42437.1"/>
    </source>
</evidence>
<protein>
    <submittedName>
        <fullName evidence="1">ShK domain-containing protein</fullName>
    </submittedName>
</protein>
<dbReference type="EnsemblMetazoa" id="PPA42437.1">
    <property type="protein sequence ID" value="PPA42437.1"/>
    <property type="gene ID" value="WBGene00280806"/>
</dbReference>
<organism evidence="1 2">
    <name type="scientific">Pristionchus pacificus</name>
    <name type="common">Parasitic nematode worm</name>
    <dbReference type="NCBI Taxonomy" id="54126"/>
    <lineage>
        <taxon>Eukaryota</taxon>
        <taxon>Metazoa</taxon>
        <taxon>Ecdysozoa</taxon>
        <taxon>Nematoda</taxon>
        <taxon>Chromadorea</taxon>
        <taxon>Rhabditida</taxon>
        <taxon>Rhabditina</taxon>
        <taxon>Diplogasteromorpha</taxon>
        <taxon>Diplogasteroidea</taxon>
        <taxon>Neodiplogasteridae</taxon>
        <taxon>Pristionchus</taxon>
    </lineage>
</organism>
<dbReference type="InterPro" id="IPR003582">
    <property type="entry name" value="ShKT_dom"/>
</dbReference>
<name>A0A2A6D300_PRIPA</name>
<accession>A0A2A6D300</accession>
<accession>A0A8R1YYD2</accession>
<keyword evidence="2" id="KW-1185">Reference proteome</keyword>
<dbReference type="PANTHER" id="PTHR46219:SF5">
    <property type="entry name" value="SHKT DOMAIN-CONTAINING PROTEIN"/>
    <property type="match status" value="1"/>
</dbReference>
<dbReference type="OrthoDB" id="5814005at2759"/>